<dbReference type="Proteomes" id="UP001596116">
    <property type="component" value="Unassembled WGS sequence"/>
</dbReference>
<keyword evidence="1" id="KW-0472">Membrane</keyword>
<keyword evidence="1" id="KW-0812">Transmembrane</keyword>
<evidence type="ECO:0000313" key="2">
    <source>
        <dbReference type="EMBL" id="MFC6034607.1"/>
    </source>
</evidence>
<dbReference type="Pfam" id="PF09898">
    <property type="entry name" value="DUF2125"/>
    <property type="match status" value="1"/>
</dbReference>
<keyword evidence="1" id="KW-1133">Transmembrane helix</keyword>
<name>A0ABW1KVG4_9PROT</name>
<dbReference type="RefSeq" id="WP_379880057.1">
    <property type="nucleotide sequence ID" value="NZ_JBHPON010000001.1"/>
</dbReference>
<proteinExistence type="predicted"/>
<sequence length="327" mass="35210">MADGKSTHQRWLYIPWGIAAVIFVAYFMLWRYGAGEMEKAVTLWVDDQRARGLEVSHGALRADGFPFFLRLHIEEPHIAAPRVWDWRTQRLTIDALPYDLNRLIFSTRSEQALSLKNYGDWRIIAEDFRVSVANDKKRDWVAAVSIGGATAARDQDGAEASIGELVMDLAPDEADLTVLTINLMAVNARTNANGTEINLDKLQTSLSASESYAISDADAWRRAGGALHIGGLFAQLEEGRFAATGTLKLDADGSPEGALKTEIIAPAPFIQLLAKAGALNTEEAEKAAATLTLAAIAAGGTLTAPIELKEGAAHIAGAKIADLPSTD</sequence>
<organism evidence="2 3">
    <name type="scientific">Hyphococcus aureus</name>
    <dbReference type="NCBI Taxonomy" id="2666033"/>
    <lineage>
        <taxon>Bacteria</taxon>
        <taxon>Pseudomonadati</taxon>
        <taxon>Pseudomonadota</taxon>
        <taxon>Alphaproteobacteria</taxon>
        <taxon>Parvularculales</taxon>
        <taxon>Parvularculaceae</taxon>
        <taxon>Hyphococcus</taxon>
    </lineage>
</organism>
<evidence type="ECO:0000313" key="3">
    <source>
        <dbReference type="Proteomes" id="UP001596116"/>
    </source>
</evidence>
<protein>
    <submittedName>
        <fullName evidence="2">DUF2125 domain-containing protein</fullName>
    </submittedName>
</protein>
<dbReference type="InterPro" id="IPR018666">
    <property type="entry name" value="DUF2125"/>
</dbReference>
<gene>
    <name evidence="2" type="ORF">ACFMB1_03575</name>
</gene>
<comment type="caution">
    <text evidence="2">The sequence shown here is derived from an EMBL/GenBank/DDBJ whole genome shotgun (WGS) entry which is preliminary data.</text>
</comment>
<reference evidence="2 3" key="1">
    <citation type="submission" date="2024-09" db="EMBL/GenBank/DDBJ databases">
        <authorList>
            <person name="Zhang Z.-H."/>
        </authorList>
    </citation>
    <scope>NUCLEOTIDE SEQUENCE [LARGE SCALE GENOMIC DNA]</scope>
    <source>
        <strain evidence="2 3">HHTR114</strain>
    </source>
</reference>
<accession>A0ABW1KVG4</accession>
<feature type="transmembrane region" description="Helical" evidence="1">
    <location>
        <begin position="12"/>
        <end position="30"/>
    </location>
</feature>
<keyword evidence="3" id="KW-1185">Reference proteome</keyword>
<dbReference type="EMBL" id="JBHPON010000001">
    <property type="protein sequence ID" value="MFC6034607.1"/>
    <property type="molecule type" value="Genomic_DNA"/>
</dbReference>
<evidence type="ECO:0000256" key="1">
    <source>
        <dbReference type="SAM" id="Phobius"/>
    </source>
</evidence>